<dbReference type="InterPro" id="IPR013324">
    <property type="entry name" value="RNA_pol_sigma_r3/r4-like"/>
</dbReference>
<dbReference type="InterPro" id="IPR013325">
    <property type="entry name" value="RNA_pol_sigma_r2"/>
</dbReference>
<dbReference type="GO" id="GO:0016987">
    <property type="term" value="F:sigma factor activity"/>
    <property type="evidence" value="ECO:0007669"/>
    <property type="project" value="UniProtKB-KW"/>
</dbReference>
<dbReference type="InterPro" id="IPR013249">
    <property type="entry name" value="RNA_pol_sigma70_r4_t2"/>
</dbReference>
<feature type="domain" description="HTH luxR-type" evidence="5">
    <location>
        <begin position="127"/>
        <end position="154"/>
    </location>
</feature>
<dbReference type="GO" id="GO:0003677">
    <property type="term" value="F:DNA binding"/>
    <property type="evidence" value="ECO:0007669"/>
    <property type="project" value="InterPro"/>
</dbReference>
<dbReference type="Proteomes" id="UP000187181">
    <property type="component" value="Unassembled WGS sequence"/>
</dbReference>
<evidence type="ECO:0000256" key="1">
    <source>
        <dbReference type="ARBA" id="ARBA00010641"/>
    </source>
</evidence>
<evidence type="ECO:0000256" key="3">
    <source>
        <dbReference type="ARBA" id="ARBA00023082"/>
    </source>
</evidence>
<proteinExistence type="inferred from homology"/>
<evidence type="ECO:0000313" key="7">
    <source>
        <dbReference type="Proteomes" id="UP000187181"/>
    </source>
</evidence>
<dbReference type="PROSITE" id="PS00622">
    <property type="entry name" value="HTH_LUXR_1"/>
    <property type="match status" value="1"/>
</dbReference>
<dbReference type="NCBIfam" id="TIGR02937">
    <property type="entry name" value="sigma70-ECF"/>
    <property type="match status" value="1"/>
</dbReference>
<dbReference type="STRING" id="1317125.SAMN05444128_1602"/>
<dbReference type="InterPro" id="IPR039425">
    <property type="entry name" value="RNA_pol_sigma-70-like"/>
</dbReference>
<evidence type="ECO:0000259" key="5">
    <source>
        <dbReference type="PROSITE" id="PS00622"/>
    </source>
</evidence>
<dbReference type="Gene3D" id="1.10.1740.10">
    <property type="match status" value="1"/>
</dbReference>
<evidence type="ECO:0000256" key="4">
    <source>
        <dbReference type="ARBA" id="ARBA00023163"/>
    </source>
</evidence>
<dbReference type="PANTHER" id="PTHR43133">
    <property type="entry name" value="RNA POLYMERASE ECF-TYPE SIGMA FACTO"/>
    <property type="match status" value="1"/>
</dbReference>
<evidence type="ECO:0000256" key="2">
    <source>
        <dbReference type="ARBA" id="ARBA00023015"/>
    </source>
</evidence>
<dbReference type="SUPFAM" id="SSF88659">
    <property type="entry name" value="Sigma3 and sigma4 domains of RNA polymerase sigma factors"/>
    <property type="match status" value="1"/>
</dbReference>
<sequence>MDKKEKFITALKANEASIYKIASVYTSDAEDRNDLVQEIIYQLWKSFDTFSHKSSITTWIYRVAMNVAIYHLKTAKRKVQTVTIDDQVLNLNEVEHADQEARWHLLRHSIDQLNLLDKGIVILYLEDRSYEEIAEIIGISSSNVGTKLSRIKEKLRQQISKQVS</sequence>
<name>A0A1R3X4C0_9BACT</name>
<protein>
    <submittedName>
        <fullName evidence="6">RNA polymerase sigma-70 factor, ECF subfamily</fullName>
    </submittedName>
</protein>
<dbReference type="InterPro" id="IPR007627">
    <property type="entry name" value="RNA_pol_sigma70_r2"/>
</dbReference>
<dbReference type="Pfam" id="PF08281">
    <property type="entry name" value="Sigma70_r4_2"/>
    <property type="match status" value="1"/>
</dbReference>
<dbReference type="InterPro" id="IPR000792">
    <property type="entry name" value="Tscrpt_reg_LuxR_C"/>
</dbReference>
<dbReference type="CDD" id="cd06171">
    <property type="entry name" value="Sigma70_r4"/>
    <property type="match status" value="1"/>
</dbReference>
<gene>
    <name evidence="6" type="ORF">SAMN05444128_1602</name>
</gene>
<dbReference type="SUPFAM" id="SSF88946">
    <property type="entry name" value="Sigma2 domain of RNA polymerase sigma factors"/>
    <property type="match status" value="1"/>
</dbReference>
<comment type="similarity">
    <text evidence="1">Belongs to the sigma-70 factor family. ECF subfamily.</text>
</comment>
<keyword evidence="7" id="KW-1185">Reference proteome</keyword>
<dbReference type="RefSeq" id="WP_076667241.1">
    <property type="nucleotide sequence ID" value="NZ_FTPP01000001.1"/>
</dbReference>
<dbReference type="GO" id="GO:0006352">
    <property type="term" value="P:DNA-templated transcription initiation"/>
    <property type="evidence" value="ECO:0007669"/>
    <property type="project" value="InterPro"/>
</dbReference>
<keyword evidence="4" id="KW-0804">Transcription</keyword>
<organism evidence="6 7">
    <name type="scientific">Pontibacter indicus</name>
    <dbReference type="NCBI Taxonomy" id="1317125"/>
    <lineage>
        <taxon>Bacteria</taxon>
        <taxon>Pseudomonadati</taxon>
        <taxon>Bacteroidota</taxon>
        <taxon>Cytophagia</taxon>
        <taxon>Cytophagales</taxon>
        <taxon>Hymenobacteraceae</taxon>
        <taxon>Pontibacter</taxon>
    </lineage>
</organism>
<dbReference type="InterPro" id="IPR036388">
    <property type="entry name" value="WH-like_DNA-bd_sf"/>
</dbReference>
<dbReference type="Pfam" id="PF04542">
    <property type="entry name" value="Sigma70_r2"/>
    <property type="match status" value="1"/>
</dbReference>
<keyword evidence="2" id="KW-0805">Transcription regulation</keyword>
<keyword evidence="3" id="KW-0731">Sigma factor</keyword>
<dbReference type="Gene3D" id="1.10.10.10">
    <property type="entry name" value="Winged helix-like DNA-binding domain superfamily/Winged helix DNA-binding domain"/>
    <property type="match status" value="1"/>
</dbReference>
<evidence type="ECO:0000313" key="6">
    <source>
        <dbReference type="EMBL" id="SIT85799.1"/>
    </source>
</evidence>
<dbReference type="InterPro" id="IPR014284">
    <property type="entry name" value="RNA_pol_sigma-70_dom"/>
</dbReference>
<dbReference type="PANTHER" id="PTHR43133:SF45">
    <property type="entry name" value="RNA POLYMERASE ECF-TYPE SIGMA FACTOR"/>
    <property type="match status" value="1"/>
</dbReference>
<dbReference type="EMBL" id="FTPP01000001">
    <property type="protein sequence ID" value="SIT85799.1"/>
    <property type="molecule type" value="Genomic_DNA"/>
</dbReference>
<dbReference type="AlphaFoldDB" id="A0A1R3X4C0"/>
<accession>A0A1R3X4C0</accession>
<reference evidence="7" key="1">
    <citation type="submission" date="2017-01" db="EMBL/GenBank/DDBJ databases">
        <authorList>
            <person name="Varghese N."/>
            <person name="Submissions S."/>
        </authorList>
    </citation>
    <scope>NUCLEOTIDE SEQUENCE [LARGE SCALE GENOMIC DNA]</scope>
    <source>
        <strain evidence="7">LP100</strain>
    </source>
</reference>
<dbReference type="OrthoDB" id="9780326at2"/>